<reference evidence="5" key="1">
    <citation type="journal article" date="2017" name="Nat. Microbiol.">
        <title>Global analysis of biosynthetic gene clusters reveals vast potential of secondary metabolite production in Penicillium species.</title>
        <authorList>
            <person name="Nielsen J.C."/>
            <person name="Grijseels S."/>
            <person name="Prigent S."/>
            <person name="Ji B."/>
            <person name="Dainat J."/>
            <person name="Nielsen K.F."/>
            <person name="Frisvad J.C."/>
            <person name="Workman M."/>
            <person name="Nielsen J."/>
        </authorList>
    </citation>
    <scope>NUCLEOTIDE SEQUENCE [LARGE SCALE GENOMIC DNA]</scope>
    <source>
        <strain evidence="5">IBT 14082</strain>
    </source>
</reference>
<dbReference type="STRING" id="254877.A0A1V6U2L5"/>
<dbReference type="Proteomes" id="UP000191342">
    <property type="component" value="Unassembled WGS sequence"/>
</dbReference>
<dbReference type="EMBL" id="MLQL01000001">
    <property type="protein sequence ID" value="OQE32440.1"/>
    <property type="molecule type" value="Genomic_DNA"/>
</dbReference>
<feature type="compositionally biased region" description="Basic residues" evidence="1">
    <location>
        <begin position="545"/>
        <end position="558"/>
    </location>
</feature>
<comment type="caution">
    <text evidence="4">The sequence shown here is derived from an EMBL/GenBank/DDBJ whole genome shotgun (WGS) entry which is preliminary data.</text>
</comment>
<feature type="compositionally biased region" description="Polar residues" evidence="1">
    <location>
        <begin position="453"/>
        <end position="467"/>
    </location>
</feature>
<feature type="transmembrane region" description="Helical" evidence="2">
    <location>
        <begin position="61"/>
        <end position="83"/>
    </location>
</feature>
<keyword evidence="5" id="KW-1185">Reference proteome</keyword>
<dbReference type="InterPro" id="IPR050704">
    <property type="entry name" value="Peptidase_C85-like"/>
</dbReference>
<feature type="region of interest" description="Disordered" evidence="1">
    <location>
        <begin position="514"/>
        <end position="558"/>
    </location>
</feature>
<dbReference type="InterPro" id="IPR038765">
    <property type="entry name" value="Papain-like_cys_pep_sf"/>
</dbReference>
<dbReference type="CDD" id="cd14279">
    <property type="entry name" value="CUE"/>
    <property type="match status" value="1"/>
</dbReference>
<dbReference type="InterPro" id="IPR003323">
    <property type="entry name" value="OTU_dom"/>
</dbReference>
<evidence type="ECO:0000256" key="1">
    <source>
        <dbReference type="SAM" id="MobiDB-lite"/>
    </source>
</evidence>
<sequence>MSWWANACVVANHRIPRLTASLRHSNGHRRAEQFPFSNHPQGPNSLCGILLFAILRSITSISLFSLFLLTFYLFVCLLVYTPINADSYSSLPFNMSLLTNGGRIVPILTGSDSHPTEKPALLDASLPPIPPSSISSPQTLPLLQDQQACKQAKPMHHASLEMASLQERGLYALPTEGDGNCLYYSLSDQLYGDTHHADEIRQLLANQMASNKDYFMQFVVAEGGERRRPKRAAVSAYATRSADVSAPSQEDMERRFQEMIATTRKNGEWGSSEHLQAFCQAFKVDLNVYTMDGVSVFQDVNALPTQPRDVLHVAFHDFKHYSSVRNIEGKHEGLLTKLKPFQPIKEEEGRIKPEVVPDFKSDIDSDQLISPEEKTGSGYLADDAGLAVDLYPPWDIKSIQEGLGGRYDRETIVDMLQRCRGDIDRAFAALLDEKTDVPFDKKAAPGIPVKPSLQASRSSSPFSTGSKRSAEDSDDSEDPRPARRTRPKKRLVSNLTLGVGISFRDEHDEVVSLNLRMNSDAEEGQATDPPPGNTNPEQSDADGKKCRRSRRLSRQRPN</sequence>
<proteinExistence type="predicted"/>
<name>A0A1V6U2L5_9EURO</name>
<feature type="domain" description="OTU" evidence="3">
    <location>
        <begin position="170"/>
        <end position="327"/>
    </location>
</feature>
<dbReference type="GO" id="GO:0016579">
    <property type="term" value="P:protein deubiquitination"/>
    <property type="evidence" value="ECO:0007669"/>
    <property type="project" value="TreeGrafter"/>
</dbReference>
<dbReference type="CDD" id="cd22756">
    <property type="entry name" value="OTU_OTUD3-like"/>
    <property type="match status" value="1"/>
</dbReference>
<keyword evidence="2" id="KW-1133">Transmembrane helix</keyword>
<dbReference type="Gene3D" id="3.90.70.80">
    <property type="match status" value="1"/>
</dbReference>
<feature type="region of interest" description="Disordered" evidence="1">
    <location>
        <begin position="439"/>
        <end position="491"/>
    </location>
</feature>
<protein>
    <recommendedName>
        <fullName evidence="3">OTU domain-containing protein</fullName>
    </recommendedName>
</protein>
<accession>A0A1V6U2L5</accession>
<dbReference type="SUPFAM" id="SSF54001">
    <property type="entry name" value="Cysteine proteinases"/>
    <property type="match status" value="1"/>
</dbReference>
<dbReference type="PANTHER" id="PTHR12419">
    <property type="entry name" value="OTU DOMAIN CONTAINING PROTEIN"/>
    <property type="match status" value="1"/>
</dbReference>
<evidence type="ECO:0000313" key="4">
    <source>
        <dbReference type="EMBL" id="OQE32440.1"/>
    </source>
</evidence>
<dbReference type="GO" id="GO:0004843">
    <property type="term" value="F:cysteine-type deubiquitinase activity"/>
    <property type="evidence" value="ECO:0007669"/>
    <property type="project" value="TreeGrafter"/>
</dbReference>
<dbReference type="PANTHER" id="PTHR12419:SF7">
    <property type="entry name" value="OTU DOMAIN-CONTAINING PROTEIN 3"/>
    <property type="match status" value="1"/>
</dbReference>
<evidence type="ECO:0000259" key="3">
    <source>
        <dbReference type="PROSITE" id="PS50802"/>
    </source>
</evidence>
<dbReference type="AlphaFoldDB" id="A0A1V6U2L5"/>
<keyword evidence="2" id="KW-0812">Transmembrane</keyword>
<feature type="compositionally biased region" description="Basic residues" evidence="1">
    <location>
        <begin position="482"/>
        <end position="491"/>
    </location>
</feature>
<dbReference type="OrthoDB" id="409956at2759"/>
<gene>
    <name evidence="4" type="ORF">PENFLA_c001G00889</name>
</gene>
<evidence type="ECO:0000313" key="5">
    <source>
        <dbReference type="Proteomes" id="UP000191342"/>
    </source>
</evidence>
<evidence type="ECO:0000256" key="2">
    <source>
        <dbReference type="SAM" id="Phobius"/>
    </source>
</evidence>
<dbReference type="Pfam" id="PF02338">
    <property type="entry name" value="OTU"/>
    <property type="match status" value="1"/>
</dbReference>
<keyword evidence="2" id="KW-0472">Membrane</keyword>
<organism evidence="4 5">
    <name type="scientific">Penicillium flavigenum</name>
    <dbReference type="NCBI Taxonomy" id="254877"/>
    <lineage>
        <taxon>Eukaryota</taxon>
        <taxon>Fungi</taxon>
        <taxon>Dikarya</taxon>
        <taxon>Ascomycota</taxon>
        <taxon>Pezizomycotina</taxon>
        <taxon>Eurotiomycetes</taxon>
        <taxon>Eurotiomycetidae</taxon>
        <taxon>Eurotiales</taxon>
        <taxon>Aspergillaceae</taxon>
        <taxon>Penicillium</taxon>
    </lineage>
</organism>
<dbReference type="PROSITE" id="PS50802">
    <property type="entry name" value="OTU"/>
    <property type="match status" value="1"/>
</dbReference>